<accession>A0A4Q7TKJ2</accession>
<dbReference type="AlphaFoldDB" id="A0A4Q7TKJ2"/>
<organism evidence="3 4">
    <name type="scientific">Microcella alkaliphila</name>
    <dbReference type="NCBI Taxonomy" id="279828"/>
    <lineage>
        <taxon>Bacteria</taxon>
        <taxon>Bacillati</taxon>
        <taxon>Actinomycetota</taxon>
        <taxon>Actinomycetes</taxon>
        <taxon>Micrococcales</taxon>
        <taxon>Microbacteriaceae</taxon>
        <taxon>Microcella</taxon>
    </lineage>
</organism>
<protein>
    <submittedName>
        <fullName evidence="3">Multiple sugar transport system substrate-binding protein</fullName>
    </submittedName>
</protein>
<evidence type="ECO:0000256" key="2">
    <source>
        <dbReference type="SAM" id="SignalP"/>
    </source>
</evidence>
<sequence length="445" mass="45426">MPRQHRPSVIAAPVALAASAVLLAGCTGELQGPGADGSWYAADQPYAGQLEIEGFALADPINQARHDRAVEALGTAVEVSVSAGAVDARSYASAAEAGDAPDLIYADRADIGYLAARGAIMPLDRCIQEAPVNLGQYSPAALAQVTLEERIFALPDTSTVPLLVTTSATTGTERGGALVESVGADPREWRVIQLWAAAEGTPLVTPDGRTATFDDPRIVAALDGWAEPSAETTLVESAELSTGVTGGSDEPDVEPQFGPVVDGAGEPIAVLKGYGWAIPVAGANPATACGYVRAVTESETWIDAVTSRAATPDSADAATDAETDAGTEQDADATGSADLAPLEVAGLLTANATADAELRGWVTDTDDASAATLRAAVDEAYAAAVLPTVTPADVSLKRIWSDAVDAVRSGELSAAEALAEAQLDAQNALDRGWANLAQALDSRTP</sequence>
<evidence type="ECO:0000256" key="1">
    <source>
        <dbReference type="SAM" id="MobiDB-lite"/>
    </source>
</evidence>
<dbReference type="SUPFAM" id="SSF53850">
    <property type="entry name" value="Periplasmic binding protein-like II"/>
    <property type="match status" value="1"/>
</dbReference>
<dbReference type="Proteomes" id="UP000292408">
    <property type="component" value="Unassembled WGS sequence"/>
</dbReference>
<dbReference type="PROSITE" id="PS51257">
    <property type="entry name" value="PROKAR_LIPOPROTEIN"/>
    <property type="match status" value="1"/>
</dbReference>
<feature type="compositionally biased region" description="Low complexity" evidence="1">
    <location>
        <begin position="307"/>
        <end position="318"/>
    </location>
</feature>
<keyword evidence="2" id="KW-0732">Signal</keyword>
<keyword evidence="3" id="KW-0762">Sugar transport</keyword>
<feature type="compositionally biased region" description="Acidic residues" evidence="1">
    <location>
        <begin position="319"/>
        <end position="331"/>
    </location>
</feature>
<feature type="region of interest" description="Disordered" evidence="1">
    <location>
        <begin position="307"/>
        <end position="334"/>
    </location>
</feature>
<feature type="chain" id="PRO_5038721005" evidence="2">
    <location>
        <begin position="25"/>
        <end position="445"/>
    </location>
</feature>
<reference evidence="3 4" key="1">
    <citation type="journal article" date="2015" name="Stand. Genomic Sci.">
        <title>Genomic Encyclopedia of Bacterial and Archaeal Type Strains, Phase III: the genomes of soil and plant-associated and newly described type strains.</title>
        <authorList>
            <person name="Whitman W.B."/>
            <person name="Woyke T."/>
            <person name="Klenk H.P."/>
            <person name="Zhou Y."/>
            <person name="Lilburn T.G."/>
            <person name="Beck B.J."/>
            <person name="De Vos P."/>
            <person name="Vandamme P."/>
            <person name="Eisen J.A."/>
            <person name="Garrity G."/>
            <person name="Hugenholtz P."/>
            <person name="Kyrpides N.C."/>
        </authorList>
    </citation>
    <scope>NUCLEOTIDE SEQUENCE [LARGE SCALE GENOMIC DNA]</scope>
    <source>
        <strain evidence="3 4">AC4r</strain>
    </source>
</reference>
<keyword evidence="3" id="KW-0813">Transport</keyword>
<evidence type="ECO:0000313" key="4">
    <source>
        <dbReference type="Proteomes" id="UP000292408"/>
    </source>
</evidence>
<dbReference type="RefSeq" id="WP_130282952.1">
    <property type="nucleotide sequence ID" value="NZ_SGXT01000015.1"/>
</dbReference>
<proteinExistence type="predicted"/>
<dbReference type="OrthoDB" id="9795467at2"/>
<dbReference type="EMBL" id="SGXT01000015">
    <property type="protein sequence ID" value="RZT59742.1"/>
    <property type="molecule type" value="Genomic_DNA"/>
</dbReference>
<keyword evidence="4" id="KW-1185">Reference proteome</keyword>
<gene>
    <name evidence="3" type="ORF">EV140_1727</name>
</gene>
<name>A0A4Q7TKJ2_9MICO</name>
<comment type="caution">
    <text evidence="3">The sequence shown here is derived from an EMBL/GenBank/DDBJ whole genome shotgun (WGS) entry which is preliminary data.</text>
</comment>
<dbReference type="Gene3D" id="3.40.190.10">
    <property type="entry name" value="Periplasmic binding protein-like II"/>
    <property type="match status" value="2"/>
</dbReference>
<feature type="signal peptide" evidence="2">
    <location>
        <begin position="1"/>
        <end position="24"/>
    </location>
</feature>
<evidence type="ECO:0000313" key="3">
    <source>
        <dbReference type="EMBL" id="RZT59742.1"/>
    </source>
</evidence>